<evidence type="ECO:0000259" key="1">
    <source>
        <dbReference type="Pfam" id="PF07971"/>
    </source>
</evidence>
<evidence type="ECO:0000313" key="2">
    <source>
        <dbReference type="EMBL" id="AIA93488.1"/>
    </source>
</evidence>
<reference evidence="2" key="1">
    <citation type="journal article" date="2013" name="Environ. Microbiol.">
        <title>Seasonally variable intestinal metagenomes of the red palm weevil (Rhynchophorus ferrugineus).</title>
        <authorList>
            <person name="Jia S."/>
            <person name="Zhang X."/>
            <person name="Zhang G."/>
            <person name="Yin A."/>
            <person name="Zhang S."/>
            <person name="Li F."/>
            <person name="Wang L."/>
            <person name="Zhao D."/>
            <person name="Yun Q."/>
            <person name="Tala"/>
            <person name="Wang J."/>
            <person name="Sun G."/>
            <person name="Baabdullah M."/>
            <person name="Yu X."/>
            <person name="Hu S."/>
            <person name="Al-Mssallem I.S."/>
            <person name="Yu J."/>
        </authorList>
    </citation>
    <scope>NUCLEOTIDE SEQUENCE</scope>
</reference>
<accession>A0A060CA06</accession>
<dbReference type="EMBL" id="KF126145">
    <property type="protein sequence ID" value="AIA93488.1"/>
    <property type="molecule type" value="Genomic_DNA"/>
</dbReference>
<sequence length="124" mass="13703">RTLFDPRIGFFQGRHPDGTWRCEPDDFDPRTWGGDYAETCAWGMAVTPWHDGAGLAGLLGGDDGLAARLDEIFSTQEEADEHTLGHYRRLVHEMVEARAIRCGMAAMSNQPAHTSRSCTCHAGQ</sequence>
<protein>
    <submittedName>
        <fullName evidence="2">Glyco_hydro_92</fullName>
    </submittedName>
</protein>
<proteinExistence type="predicted"/>
<feature type="domain" description="Glycosyl hydrolase family 92" evidence="1">
    <location>
        <begin position="1"/>
        <end position="114"/>
    </location>
</feature>
<dbReference type="Gene3D" id="1.20.1610.10">
    <property type="entry name" value="alpha-1,2-mannosidases domains"/>
    <property type="match status" value="1"/>
</dbReference>
<name>A0A060CA06_9MICO</name>
<dbReference type="AlphaFoldDB" id="A0A060CA06"/>
<feature type="non-terminal residue" evidence="2">
    <location>
        <position position="1"/>
    </location>
</feature>
<feature type="non-terminal residue" evidence="2">
    <location>
        <position position="124"/>
    </location>
</feature>
<dbReference type="Pfam" id="PF07971">
    <property type="entry name" value="Glyco_hydro_92"/>
    <property type="match status" value="1"/>
</dbReference>
<organism evidence="2">
    <name type="scientific">uncultured Sanguibacter sp</name>
    <dbReference type="NCBI Taxonomy" id="435288"/>
    <lineage>
        <taxon>Bacteria</taxon>
        <taxon>Bacillati</taxon>
        <taxon>Actinomycetota</taxon>
        <taxon>Actinomycetes</taxon>
        <taxon>Micrococcales</taxon>
        <taxon>Sanguibacteraceae</taxon>
        <taxon>Sanguibacter</taxon>
        <taxon>environmental samples</taxon>
    </lineage>
</organism>
<dbReference type="InterPro" id="IPR012939">
    <property type="entry name" value="Glyco_hydro_92"/>
</dbReference>